<protein>
    <submittedName>
        <fullName evidence="4">Alanine dehydrogenase</fullName>
        <ecNumber evidence="4">1.4.1.1</ecNumber>
    </submittedName>
</protein>
<dbReference type="Pfam" id="PF05222">
    <property type="entry name" value="AlaDh_PNT_N"/>
    <property type="match status" value="1"/>
</dbReference>
<dbReference type="Proteomes" id="UP000520767">
    <property type="component" value="Unassembled WGS sequence"/>
</dbReference>
<evidence type="ECO:0000259" key="2">
    <source>
        <dbReference type="SMART" id="SM01002"/>
    </source>
</evidence>
<proteinExistence type="predicted"/>
<sequence>MTKIIAFARERYPGEARCMVVPSEVPAYRAAGFDVWVETKTGAELGIADAEFADNGASVVSRDDVWRAAYVVKYKTPQPEDFRYFRSGLTLASSFHAEGEVEMVRLMCESGMTAYSLEYCVTPDHVVPLPRSDMEITGKLAFIQGAYLLQAHFGGSGVLLAHVPGADDPRVLVIGHGKVGGAAVRAAAAMGCAVTVLGRDRTRLREFAATVGPTVTCRLNSADVLEEELRKADLVMGAILIATEDTPPMIEKRHLAMMKKGSLLMDVTCGYGDGVGWMPTFHRTSSFDDPVYEVDGVLHYKMDRIPSRVPRTASQAKSRNVTPYLIELGDAIYAERENAFFTTGKIVEGGRITHPYLKESFAGAPGMASLI</sequence>
<dbReference type="GO" id="GO:0005886">
    <property type="term" value="C:plasma membrane"/>
    <property type="evidence" value="ECO:0007669"/>
    <property type="project" value="TreeGrafter"/>
</dbReference>
<dbReference type="InterPro" id="IPR007886">
    <property type="entry name" value="AlaDH/PNT_N"/>
</dbReference>
<dbReference type="GO" id="GO:0000286">
    <property type="term" value="F:alanine dehydrogenase activity"/>
    <property type="evidence" value="ECO:0007669"/>
    <property type="project" value="UniProtKB-EC"/>
</dbReference>
<dbReference type="SMART" id="SM01003">
    <property type="entry name" value="AlaDh_PNT_N"/>
    <property type="match status" value="1"/>
</dbReference>
<keyword evidence="1 4" id="KW-0560">Oxidoreductase</keyword>
<dbReference type="Pfam" id="PF01262">
    <property type="entry name" value="AlaDh_PNT_C"/>
    <property type="match status" value="1"/>
</dbReference>
<dbReference type="SUPFAM" id="SSF52283">
    <property type="entry name" value="Formate/glycerate dehydrogenase catalytic domain-like"/>
    <property type="match status" value="1"/>
</dbReference>
<feature type="domain" description="Alanine dehydrogenase/pyridine nucleotide transhydrogenase N-terminal" evidence="3">
    <location>
        <begin position="6"/>
        <end position="137"/>
    </location>
</feature>
<evidence type="ECO:0000313" key="4">
    <source>
        <dbReference type="EMBL" id="MBB4906202.1"/>
    </source>
</evidence>
<name>A0A7W7Q3F2_9PSEU</name>
<dbReference type="PANTHER" id="PTHR42795:SF1">
    <property type="entry name" value="ALANINE DEHYDROGENASE"/>
    <property type="match status" value="1"/>
</dbReference>
<organism evidence="4 5">
    <name type="scientific">Actinophytocola algeriensis</name>
    <dbReference type="NCBI Taxonomy" id="1768010"/>
    <lineage>
        <taxon>Bacteria</taxon>
        <taxon>Bacillati</taxon>
        <taxon>Actinomycetota</taxon>
        <taxon>Actinomycetes</taxon>
        <taxon>Pseudonocardiales</taxon>
        <taxon>Pseudonocardiaceae</taxon>
    </lineage>
</organism>
<dbReference type="Gene3D" id="3.40.50.720">
    <property type="entry name" value="NAD(P)-binding Rossmann-like Domain"/>
    <property type="match status" value="2"/>
</dbReference>
<evidence type="ECO:0000256" key="1">
    <source>
        <dbReference type="ARBA" id="ARBA00023002"/>
    </source>
</evidence>
<reference evidence="4 5" key="1">
    <citation type="submission" date="2020-08" db="EMBL/GenBank/DDBJ databases">
        <title>Genomic Encyclopedia of Type Strains, Phase III (KMG-III): the genomes of soil and plant-associated and newly described type strains.</title>
        <authorList>
            <person name="Whitman W."/>
        </authorList>
    </citation>
    <scope>NUCLEOTIDE SEQUENCE [LARGE SCALE GENOMIC DNA]</scope>
    <source>
        <strain evidence="4 5">CECT 8960</strain>
    </source>
</reference>
<dbReference type="PANTHER" id="PTHR42795">
    <property type="entry name" value="ALANINE DEHYDROGENASE"/>
    <property type="match status" value="1"/>
</dbReference>
<evidence type="ECO:0000259" key="3">
    <source>
        <dbReference type="SMART" id="SM01003"/>
    </source>
</evidence>
<dbReference type="SMART" id="SM01002">
    <property type="entry name" value="AlaDh_PNT_C"/>
    <property type="match status" value="1"/>
</dbReference>
<evidence type="ECO:0000313" key="5">
    <source>
        <dbReference type="Proteomes" id="UP000520767"/>
    </source>
</evidence>
<dbReference type="InterPro" id="IPR036291">
    <property type="entry name" value="NAD(P)-bd_dom_sf"/>
</dbReference>
<dbReference type="InterPro" id="IPR007698">
    <property type="entry name" value="AlaDH/PNT_NAD(H)-bd"/>
</dbReference>
<dbReference type="RefSeq" id="WP_184810308.1">
    <property type="nucleotide sequence ID" value="NZ_JACHJQ010000002.1"/>
</dbReference>
<comment type="caution">
    <text evidence="4">The sequence shown here is derived from an EMBL/GenBank/DDBJ whole genome shotgun (WGS) entry which is preliminary data.</text>
</comment>
<dbReference type="EC" id="1.4.1.1" evidence="4"/>
<feature type="domain" description="Alanine dehydrogenase/pyridine nucleotide transhydrogenase NAD(H)-binding" evidence="2">
    <location>
        <begin position="149"/>
        <end position="301"/>
    </location>
</feature>
<keyword evidence="5" id="KW-1185">Reference proteome</keyword>
<dbReference type="SUPFAM" id="SSF51735">
    <property type="entry name" value="NAD(P)-binding Rossmann-fold domains"/>
    <property type="match status" value="1"/>
</dbReference>
<dbReference type="EMBL" id="JACHJQ010000002">
    <property type="protein sequence ID" value="MBB4906202.1"/>
    <property type="molecule type" value="Genomic_DNA"/>
</dbReference>
<gene>
    <name evidence="4" type="ORF">FHR82_002419</name>
</gene>
<dbReference type="GO" id="GO:0006524">
    <property type="term" value="P:alanine catabolic process"/>
    <property type="evidence" value="ECO:0007669"/>
    <property type="project" value="TreeGrafter"/>
</dbReference>
<dbReference type="AlphaFoldDB" id="A0A7W7Q3F2"/>
<accession>A0A7W7Q3F2</accession>